<keyword evidence="3" id="KW-0203">Cytokinin biosynthesis</keyword>
<comment type="similarity">
    <text evidence="2 3">Belongs to the LOG family.</text>
</comment>
<dbReference type="PANTHER" id="PTHR31223:SF70">
    <property type="entry name" value="LOG FAMILY PROTEIN YJL055W"/>
    <property type="match status" value="1"/>
</dbReference>
<keyword evidence="5" id="KW-1185">Reference proteome</keyword>
<dbReference type="Proteomes" id="UP001595607">
    <property type="component" value="Unassembled WGS sequence"/>
</dbReference>
<dbReference type="EC" id="3.2.2.n1" evidence="3"/>
<dbReference type="InterPro" id="IPR005269">
    <property type="entry name" value="LOG"/>
</dbReference>
<gene>
    <name evidence="4" type="ORF">ACFONP_12040</name>
</gene>
<comment type="catalytic activity">
    <reaction evidence="1">
        <text>AMP + H2O = D-ribose 5-phosphate + adenine</text>
        <dbReference type="Rhea" id="RHEA:20129"/>
        <dbReference type="ChEBI" id="CHEBI:15377"/>
        <dbReference type="ChEBI" id="CHEBI:16708"/>
        <dbReference type="ChEBI" id="CHEBI:78346"/>
        <dbReference type="ChEBI" id="CHEBI:456215"/>
        <dbReference type="EC" id="3.2.2.4"/>
    </reaction>
</comment>
<reference evidence="5" key="1">
    <citation type="journal article" date="2019" name="Int. J. Syst. Evol. Microbiol.">
        <title>The Global Catalogue of Microorganisms (GCM) 10K type strain sequencing project: providing services to taxonomists for standard genome sequencing and annotation.</title>
        <authorList>
            <consortium name="The Broad Institute Genomics Platform"/>
            <consortium name="The Broad Institute Genome Sequencing Center for Infectious Disease"/>
            <person name="Wu L."/>
            <person name="Ma J."/>
        </authorList>
    </citation>
    <scope>NUCLEOTIDE SEQUENCE [LARGE SCALE GENOMIC DNA]</scope>
    <source>
        <strain evidence="5">KCTC 22245</strain>
    </source>
</reference>
<dbReference type="PANTHER" id="PTHR31223">
    <property type="entry name" value="LOG FAMILY PROTEIN YJL055W"/>
    <property type="match status" value="1"/>
</dbReference>
<accession>A0ABV7MF03</accession>
<evidence type="ECO:0000313" key="5">
    <source>
        <dbReference type="Proteomes" id="UP001595607"/>
    </source>
</evidence>
<dbReference type="Gene3D" id="3.40.50.450">
    <property type="match status" value="1"/>
</dbReference>
<dbReference type="InterPro" id="IPR031100">
    <property type="entry name" value="LOG_fam"/>
</dbReference>
<organism evidence="4 5">
    <name type="scientific">Parvularcula lutaonensis</name>
    <dbReference type="NCBI Taxonomy" id="491923"/>
    <lineage>
        <taxon>Bacteria</taxon>
        <taxon>Pseudomonadati</taxon>
        <taxon>Pseudomonadota</taxon>
        <taxon>Alphaproteobacteria</taxon>
        <taxon>Parvularculales</taxon>
        <taxon>Parvularculaceae</taxon>
        <taxon>Parvularcula</taxon>
    </lineage>
</organism>
<comment type="caution">
    <text evidence="4">The sequence shown here is derived from an EMBL/GenBank/DDBJ whole genome shotgun (WGS) entry which is preliminary data.</text>
</comment>
<name>A0ABV7MF03_9PROT</name>
<evidence type="ECO:0000313" key="4">
    <source>
        <dbReference type="EMBL" id="MFC3303462.1"/>
    </source>
</evidence>
<proteinExistence type="inferred from homology"/>
<dbReference type="EMBL" id="JBHRVA010000003">
    <property type="protein sequence ID" value="MFC3303462.1"/>
    <property type="molecule type" value="Genomic_DNA"/>
</dbReference>
<evidence type="ECO:0000256" key="1">
    <source>
        <dbReference type="ARBA" id="ARBA00000274"/>
    </source>
</evidence>
<keyword evidence="3" id="KW-0378">Hydrolase</keyword>
<protein>
    <recommendedName>
        <fullName evidence="3">Cytokinin riboside 5'-monophosphate phosphoribohydrolase</fullName>
        <ecNumber evidence="3">3.2.2.n1</ecNumber>
    </recommendedName>
</protein>
<dbReference type="Pfam" id="PF03641">
    <property type="entry name" value="Lysine_decarbox"/>
    <property type="match status" value="1"/>
</dbReference>
<dbReference type="NCBIfam" id="TIGR00730">
    <property type="entry name" value="Rossman fold protein, TIGR00730 family"/>
    <property type="match status" value="1"/>
</dbReference>
<dbReference type="SUPFAM" id="SSF102405">
    <property type="entry name" value="MCP/YpsA-like"/>
    <property type="match status" value="1"/>
</dbReference>
<dbReference type="RefSeq" id="WP_189576054.1">
    <property type="nucleotide sequence ID" value="NZ_BMXU01000002.1"/>
</dbReference>
<evidence type="ECO:0000256" key="2">
    <source>
        <dbReference type="ARBA" id="ARBA00006763"/>
    </source>
</evidence>
<evidence type="ECO:0000256" key="3">
    <source>
        <dbReference type="RuleBase" id="RU363015"/>
    </source>
</evidence>
<sequence>MNELRSICVYCGSRFGRDDAYAEAAEAVGKTIAGAGLRLVFGGGEQGLMGTAARAARDAGGKVLGIIPTFLQEQEGLLENIESREVKTMHERKIMMFEECEAFAVLPGGIGTLEEMVEMMSWASLALHKKPLVLVNIKGFWDPYIKLIDHICSEGFAYPGLRNAMGVVTDPTEVVEKAKSMMKPSLETV</sequence>